<evidence type="ECO:0000256" key="2">
    <source>
        <dbReference type="SAM" id="SignalP"/>
    </source>
</evidence>
<comment type="caution">
    <text evidence="6">The sequence shown here is derived from an EMBL/GenBank/DDBJ whole genome shotgun (WGS) entry which is preliminary data.</text>
</comment>
<sequence length="838" mass="89468">MNKNIKKVAAVILATNVLASTVITTLPTGTQAAEQIITQAQLETSINQLFYSDALQVIKTDATKDKINELQATLNNTSATIVPANKRADLQAKLDRAKTQLIDIHKITTTSVITKDKITITANNLPTTSTSTVSQARGTMYVTFLDKDGNTVRFGAAGGGNQPLSYATMNLPNAETTSETFDTSYFEGIVTHVKVEYVLSKLVAFSLDDFFFLDITSPSPVSFDDDIKSAVDSLFIDGDISKGIKEGLSQADIDAAQAKINDVTDEAKRAEFQAELDKAQAAMNEKTAELSAKTAIDSLSTGGKIKADLTQEELDAVQAKINDVKDETKKAELQADLAKAIDVYTAIHAFQSLTITDNYTAVLKLDLPAGFPYSYVFEKNGAYAGNLVSGHAYYLGKLVDGAQLSGLKEGDKINLYTQVNGVKYVLATKTVTIAFDQADKAVKELFVDNDTSKAVKSTLTQAILDAAQAKVNAVTDAAQKLALQENLDKAAEAFNVIAPTTINALTTDSVKVTGKGEPNAPVSIKNGTTTIGTGTVKADGTFEVTIAKQAEGATITATVTKASNGKTATASTKVTQGIDYSLTANGYKMGDAKLTGKVGKNVSKVRLWINGTVAVQGVINADGTYEFPTAANFIKLIGDKVEVVAVDSKFVEVNRTTVTVTGTSTFDNALTVAKFNTGDTKITGTIGKDISKVRLWVNDKVVAQAPTTTDGTYAFANADKFITSPLDKVEVVGVDAQYKEMNRKTVSLPGSDTYNNTFSVDNYFIGQNTLGGSYGQNTSKVRLWVNGVVVKQADLNPADNTYTLKGIFGLIKSKTDVAEVVYVDAQYKEIKRVAVLVK</sequence>
<organism evidence="6 7">
    <name type="scientific">Listeria newyorkensis</name>
    <dbReference type="NCBI Taxonomy" id="1497681"/>
    <lineage>
        <taxon>Bacteria</taxon>
        <taxon>Bacillati</taxon>
        <taxon>Bacillota</taxon>
        <taxon>Bacilli</taxon>
        <taxon>Bacillales</taxon>
        <taxon>Listeriaceae</taxon>
        <taxon>Listeria</taxon>
    </lineage>
</organism>
<protein>
    <recommendedName>
        <fullName evidence="8">Bacterial Ig domain-containing protein</fullName>
    </recommendedName>
</protein>
<dbReference type="InterPro" id="IPR046746">
    <property type="entry name" value="Big_15"/>
</dbReference>
<evidence type="ECO:0008006" key="8">
    <source>
        <dbReference type="Google" id="ProtNLM"/>
    </source>
</evidence>
<dbReference type="Pfam" id="PF18449">
    <property type="entry name" value="Endotoxin_C2"/>
    <property type="match status" value="1"/>
</dbReference>
<dbReference type="Proteomes" id="UP000569903">
    <property type="component" value="Unassembled WGS sequence"/>
</dbReference>
<dbReference type="EMBL" id="JAARQN010000009">
    <property type="protein sequence ID" value="MBC1458141.1"/>
    <property type="molecule type" value="Genomic_DNA"/>
</dbReference>
<accession>A0A841YWE2</accession>
<evidence type="ECO:0000313" key="6">
    <source>
        <dbReference type="EMBL" id="MBC1458141.1"/>
    </source>
</evidence>
<feature type="chain" id="PRO_5039502286" description="Bacterial Ig domain-containing protein" evidence="2">
    <location>
        <begin position="20"/>
        <end position="838"/>
    </location>
</feature>
<evidence type="ECO:0000256" key="1">
    <source>
        <dbReference type="SAM" id="Coils"/>
    </source>
</evidence>
<reference evidence="6 7" key="1">
    <citation type="submission" date="2020-03" db="EMBL/GenBank/DDBJ databases">
        <title>Soil Listeria distribution.</title>
        <authorList>
            <person name="Liao J."/>
            <person name="Wiedmann M."/>
        </authorList>
    </citation>
    <scope>NUCLEOTIDE SEQUENCE [LARGE SCALE GENOMIC DNA]</scope>
    <source>
        <strain evidence="6 7">FSL L7-1614</strain>
    </source>
</reference>
<gene>
    <name evidence="6" type="ORF">HB850_10260</name>
</gene>
<evidence type="ECO:0000259" key="3">
    <source>
        <dbReference type="Pfam" id="PF17936"/>
    </source>
</evidence>
<keyword evidence="1" id="KW-0175">Coiled coil</keyword>
<keyword evidence="2" id="KW-0732">Signal</keyword>
<feature type="domain" description="Bacterial Ig" evidence="5">
    <location>
        <begin position="581"/>
        <end position="661"/>
    </location>
</feature>
<feature type="coiled-coil region" evidence="1">
    <location>
        <begin position="253"/>
        <end position="334"/>
    </location>
</feature>
<dbReference type="InterPro" id="IPR054544">
    <property type="entry name" value="Pest_crys_Cry1Aa_dom-IV"/>
</dbReference>
<proteinExistence type="predicted"/>
<feature type="domain" description="Bacterial Ig" evidence="5">
    <location>
        <begin position="757"/>
        <end position="837"/>
    </location>
</feature>
<dbReference type="InterPro" id="IPR041498">
    <property type="entry name" value="Big_6"/>
</dbReference>
<feature type="domain" description="Bacterial Ig" evidence="5">
    <location>
        <begin position="670"/>
        <end position="748"/>
    </location>
</feature>
<name>A0A841YWE2_9LIST</name>
<dbReference type="Pfam" id="PF20622">
    <property type="entry name" value="Big_15"/>
    <property type="match status" value="3"/>
</dbReference>
<feature type="domain" description="Bacterial Ig" evidence="3">
    <location>
        <begin position="500"/>
        <end position="573"/>
    </location>
</feature>
<dbReference type="InterPro" id="IPR013783">
    <property type="entry name" value="Ig-like_fold"/>
</dbReference>
<evidence type="ECO:0000313" key="7">
    <source>
        <dbReference type="Proteomes" id="UP000569903"/>
    </source>
</evidence>
<evidence type="ECO:0000259" key="4">
    <source>
        <dbReference type="Pfam" id="PF18449"/>
    </source>
</evidence>
<feature type="signal peptide" evidence="2">
    <location>
        <begin position="1"/>
        <end position="19"/>
    </location>
</feature>
<dbReference type="RefSeq" id="WP_185389360.1">
    <property type="nucleotide sequence ID" value="NZ_JAARQN010000009.1"/>
</dbReference>
<dbReference type="Pfam" id="PF17936">
    <property type="entry name" value="Big_6"/>
    <property type="match status" value="1"/>
</dbReference>
<dbReference type="AlphaFoldDB" id="A0A841YWE2"/>
<dbReference type="Gene3D" id="2.60.40.10">
    <property type="entry name" value="Immunoglobulins"/>
    <property type="match status" value="1"/>
</dbReference>
<evidence type="ECO:0000259" key="5">
    <source>
        <dbReference type="Pfam" id="PF20622"/>
    </source>
</evidence>
<feature type="domain" description="Pesticidal crystal protein Cry1Aa" evidence="4">
    <location>
        <begin position="228"/>
        <end position="285"/>
    </location>
</feature>